<evidence type="ECO:0000313" key="3">
    <source>
        <dbReference type="Proteomes" id="UP000250140"/>
    </source>
</evidence>
<gene>
    <name evidence="2" type="ORF">AOQ84DRAFT_71189</name>
</gene>
<keyword evidence="1" id="KW-0732">Signal</keyword>
<proteinExistence type="predicted"/>
<evidence type="ECO:0000313" key="2">
    <source>
        <dbReference type="EMBL" id="OCL06796.1"/>
    </source>
</evidence>
<keyword evidence="3" id="KW-1185">Reference proteome</keyword>
<dbReference type="Proteomes" id="UP000250140">
    <property type="component" value="Unassembled WGS sequence"/>
</dbReference>
<name>A0A8E2EXN8_9PEZI</name>
<sequence length="138" mass="15421">MFVQRTEWTAALAAWRLFVAGRVCEWAVRVFCGCDGGSQDQGLVTRTQTLFGVVTVDGNTRTAHSVTRVYLSDIVGRVYRTANLQTTGVYCFFYEITMAAMPDISRRRVLVRFGDAFELAADHALAAHGFTVRDNLEM</sequence>
<reference evidence="2 3" key="1">
    <citation type="journal article" date="2016" name="Nat. Commun.">
        <title>Ectomycorrhizal ecology is imprinted in the genome of the dominant symbiotic fungus Cenococcum geophilum.</title>
        <authorList>
            <consortium name="DOE Joint Genome Institute"/>
            <person name="Peter M."/>
            <person name="Kohler A."/>
            <person name="Ohm R.A."/>
            <person name="Kuo A."/>
            <person name="Krutzmann J."/>
            <person name="Morin E."/>
            <person name="Arend M."/>
            <person name="Barry K.W."/>
            <person name="Binder M."/>
            <person name="Choi C."/>
            <person name="Clum A."/>
            <person name="Copeland A."/>
            <person name="Grisel N."/>
            <person name="Haridas S."/>
            <person name="Kipfer T."/>
            <person name="LaButti K."/>
            <person name="Lindquist E."/>
            <person name="Lipzen A."/>
            <person name="Maire R."/>
            <person name="Meier B."/>
            <person name="Mihaltcheva S."/>
            <person name="Molinier V."/>
            <person name="Murat C."/>
            <person name="Poggeler S."/>
            <person name="Quandt C.A."/>
            <person name="Sperisen C."/>
            <person name="Tritt A."/>
            <person name="Tisserant E."/>
            <person name="Crous P.W."/>
            <person name="Henrissat B."/>
            <person name="Nehls U."/>
            <person name="Egli S."/>
            <person name="Spatafora J.W."/>
            <person name="Grigoriev I.V."/>
            <person name="Martin F.M."/>
        </authorList>
    </citation>
    <scope>NUCLEOTIDE SEQUENCE [LARGE SCALE GENOMIC DNA]</scope>
    <source>
        <strain evidence="2 3">CBS 207.34</strain>
    </source>
</reference>
<organism evidence="2 3">
    <name type="scientific">Glonium stellatum</name>
    <dbReference type="NCBI Taxonomy" id="574774"/>
    <lineage>
        <taxon>Eukaryota</taxon>
        <taxon>Fungi</taxon>
        <taxon>Dikarya</taxon>
        <taxon>Ascomycota</taxon>
        <taxon>Pezizomycotina</taxon>
        <taxon>Dothideomycetes</taxon>
        <taxon>Pleosporomycetidae</taxon>
        <taxon>Gloniales</taxon>
        <taxon>Gloniaceae</taxon>
        <taxon>Glonium</taxon>
    </lineage>
</organism>
<evidence type="ECO:0000256" key="1">
    <source>
        <dbReference type="SAM" id="SignalP"/>
    </source>
</evidence>
<dbReference type="AlphaFoldDB" id="A0A8E2EXN8"/>
<feature type="chain" id="PRO_5034649636" evidence="1">
    <location>
        <begin position="22"/>
        <end position="138"/>
    </location>
</feature>
<feature type="signal peptide" evidence="1">
    <location>
        <begin position="1"/>
        <end position="21"/>
    </location>
</feature>
<dbReference type="EMBL" id="KV749979">
    <property type="protein sequence ID" value="OCL06796.1"/>
    <property type="molecule type" value="Genomic_DNA"/>
</dbReference>
<protein>
    <submittedName>
        <fullName evidence="2">Uncharacterized protein</fullName>
    </submittedName>
</protein>
<accession>A0A8E2EXN8</accession>